<dbReference type="AlphaFoldDB" id="A0A0C4Y4H5"/>
<feature type="region of interest" description="Disordered" evidence="1">
    <location>
        <begin position="38"/>
        <end position="57"/>
    </location>
</feature>
<evidence type="ECO:0000256" key="1">
    <source>
        <dbReference type="SAM" id="MobiDB-lite"/>
    </source>
</evidence>
<dbReference type="Proteomes" id="UP000031843">
    <property type="component" value="Chromosome main"/>
</dbReference>
<sequence>MPNHHDEPGRQQFSCRLNHMSKQRPARERMQDLGQCGVHPLAHSCSENDDIHKEGPK</sequence>
<accession>A0A0C4Y4H5</accession>
<keyword evidence="3" id="KW-1185">Reference proteome</keyword>
<protein>
    <submittedName>
        <fullName evidence="2">Uncharacterized protein</fullName>
    </submittedName>
</protein>
<evidence type="ECO:0000313" key="3">
    <source>
        <dbReference type="Proteomes" id="UP000031843"/>
    </source>
</evidence>
<organism evidence="2 3">
    <name type="scientific">Cupriavidus basilensis</name>
    <dbReference type="NCBI Taxonomy" id="68895"/>
    <lineage>
        <taxon>Bacteria</taxon>
        <taxon>Pseudomonadati</taxon>
        <taxon>Pseudomonadota</taxon>
        <taxon>Betaproteobacteria</taxon>
        <taxon>Burkholderiales</taxon>
        <taxon>Burkholderiaceae</taxon>
        <taxon>Cupriavidus</taxon>
    </lineage>
</organism>
<dbReference type="EMBL" id="CP010536">
    <property type="protein sequence ID" value="AJG17708.1"/>
    <property type="molecule type" value="Genomic_DNA"/>
</dbReference>
<evidence type="ECO:0000313" key="2">
    <source>
        <dbReference type="EMBL" id="AJG17708.1"/>
    </source>
</evidence>
<feature type="region of interest" description="Disordered" evidence="1">
    <location>
        <begin position="1"/>
        <end position="29"/>
    </location>
</feature>
<proteinExistence type="predicted"/>
<dbReference type="STRING" id="68895.RR42_m0293"/>
<reference evidence="2 3" key="1">
    <citation type="journal article" date="2015" name="Genome Announc.">
        <title>Complete Genome Sequence of Cupriavidus basilensis 4G11, Isolated from the Oak Ridge Field Research Center Site.</title>
        <authorList>
            <person name="Ray J."/>
            <person name="Waters R.J."/>
            <person name="Skerker J.M."/>
            <person name="Kuehl J.V."/>
            <person name="Price M.N."/>
            <person name="Huang J."/>
            <person name="Chakraborty R."/>
            <person name="Arkin A.P."/>
            <person name="Deutschbauer A."/>
        </authorList>
    </citation>
    <scope>NUCLEOTIDE SEQUENCE [LARGE SCALE GENOMIC DNA]</scope>
    <source>
        <strain evidence="2">4G11</strain>
    </source>
</reference>
<name>A0A0C4Y4H5_9BURK</name>
<gene>
    <name evidence="2" type="ORF">RR42_m0293</name>
</gene>
<dbReference type="KEGG" id="cbw:RR42_m0293"/>